<evidence type="ECO:0000313" key="1">
    <source>
        <dbReference type="EMBL" id="PCK22005.1"/>
    </source>
</evidence>
<comment type="caution">
    <text evidence="1">The sequence shown here is derived from an EMBL/GenBank/DDBJ whole genome shotgun (WGS) entry which is preliminary data.</text>
</comment>
<dbReference type="EMBL" id="NOVD01000087">
    <property type="protein sequence ID" value="PCK22005.1"/>
    <property type="molecule type" value="Genomic_DNA"/>
</dbReference>
<sequence>MFSTAVLSKFKRADTHISALLAEIAEWNSSARIDTDLSSDGLTFRMNLIITEAPDLDHWACILGDAIHNMRAALDIWMWERLTAEIEKEPKSTNVYFPIRVDENGFSRWEAEAKKQGMKDETIAALRSIQPFLADPAAGRNVLRHVHLLDIADKHKRIVDLRVQPQGAGPMKVSGLMQPDPASDFDVVLHNVDVRTGGTIVEITSSTRLLTATAKPRIQLIPYYVFGGDVCELWENLGRYSSHLQTQLSIVERRAIEMKEFATGDVSSLQFSEA</sequence>
<organism evidence="1 2">
    <name type="scientific">Rhodococcus qingshengii</name>
    <dbReference type="NCBI Taxonomy" id="334542"/>
    <lineage>
        <taxon>Bacteria</taxon>
        <taxon>Bacillati</taxon>
        <taxon>Actinomycetota</taxon>
        <taxon>Actinomycetes</taxon>
        <taxon>Mycobacteriales</taxon>
        <taxon>Nocardiaceae</taxon>
        <taxon>Rhodococcus</taxon>
        <taxon>Rhodococcus erythropolis group</taxon>
    </lineage>
</organism>
<accession>A0A2A5IXE6</accession>
<reference evidence="1 2" key="1">
    <citation type="submission" date="2017-07" db="EMBL/GenBank/DDBJ databases">
        <title>Draft sequence of Rhodococcus enclensis 23b-28.</title>
        <authorList>
            <person name="Besaury L."/>
            <person name="Sancelme M."/>
            <person name="Amato P."/>
            <person name="Lallement A."/>
            <person name="Delort A.-M."/>
        </authorList>
    </citation>
    <scope>NUCLEOTIDE SEQUENCE [LARGE SCALE GENOMIC DNA]</scope>
    <source>
        <strain evidence="1 2">23b-28</strain>
    </source>
</reference>
<proteinExistence type="predicted"/>
<protein>
    <submittedName>
        <fullName evidence="1">Uncharacterized protein</fullName>
    </submittedName>
</protein>
<dbReference type="AlphaFoldDB" id="A0A2A5IXE6"/>
<name>A0A2A5IXE6_RHOSG</name>
<dbReference type="RefSeq" id="WP_099699090.1">
    <property type="nucleotide sequence ID" value="NZ_NOVD01000087.1"/>
</dbReference>
<gene>
    <name evidence="1" type="ORF">CHR55_33250</name>
</gene>
<dbReference type="Proteomes" id="UP000230886">
    <property type="component" value="Unassembled WGS sequence"/>
</dbReference>
<evidence type="ECO:0000313" key="2">
    <source>
        <dbReference type="Proteomes" id="UP000230886"/>
    </source>
</evidence>